<protein>
    <submittedName>
        <fullName evidence="3">Methyltransferase</fullName>
    </submittedName>
</protein>
<dbReference type="InterPro" id="IPR013630">
    <property type="entry name" value="Methyltransf_Zn-bd_dom_put"/>
</dbReference>
<keyword evidence="3" id="KW-0808">Transferase</keyword>
<dbReference type="AlphaFoldDB" id="A0A344LJI7"/>
<keyword evidence="3" id="KW-0489">Methyltransferase</keyword>
<dbReference type="InterPro" id="IPR038576">
    <property type="entry name" value="Methyltransf_Zn-bd_dom_put_sf"/>
</dbReference>
<evidence type="ECO:0000259" key="2">
    <source>
        <dbReference type="Pfam" id="PF08484"/>
    </source>
</evidence>
<dbReference type="GO" id="GO:0032259">
    <property type="term" value="P:methylation"/>
    <property type="evidence" value="ECO:0007669"/>
    <property type="project" value="UniProtKB-KW"/>
</dbReference>
<proteinExistence type="predicted"/>
<dbReference type="Gene3D" id="6.20.50.110">
    <property type="entry name" value="Methyltransferase, zinc-binding domain"/>
    <property type="match status" value="1"/>
</dbReference>
<dbReference type="Gene3D" id="3.40.50.150">
    <property type="entry name" value="Vaccinia Virus protein VP39"/>
    <property type="match status" value="1"/>
</dbReference>
<dbReference type="InterPro" id="IPR013691">
    <property type="entry name" value="MeTrfase_14"/>
</dbReference>
<feature type="domain" description="Methyltransferase putative zinc binding" evidence="1">
    <location>
        <begin position="9"/>
        <end position="69"/>
    </location>
</feature>
<dbReference type="Gene3D" id="3.40.50.720">
    <property type="entry name" value="NAD(P)-binding Rossmann-like Domain"/>
    <property type="match status" value="1"/>
</dbReference>
<dbReference type="InterPro" id="IPR029063">
    <property type="entry name" value="SAM-dependent_MTases_sf"/>
</dbReference>
<evidence type="ECO:0000313" key="3">
    <source>
        <dbReference type="EMBL" id="AXB48211.1"/>
    </source>
</evidence>
<dbReference type="Proteomes" id="UP000250434">
    <property type="component" value="Chromosome"/>
</dbReference>
<dbReference type="Pfam" id="PF13489">
    <property type="entry name" value="Methyltransf_23"/>
    <property type="match status" value="1"/>
</dbReference>
<organism evidence="3 4">
    <name type="scientific">Amycolatopsis albispora</name>
    <dbReference type="NCBI Taxonomy" id="1804986"/>
    <lineage>
        <taxon>Bacteria</taxon>
        <taxon>Bacillati</taxon>
        <taxon>Actinomycetota</taxon>
        <taxon>Actinomycetes</taxon>
        <taxon>Pseudonocardiales</taxon>
        <taxon>Pseudonocardiaceae</taxon>
        <taxon>Amycolatopsis</taxon>
    </lineage>
</organism>
<dbReference type="EMBL" id="CP015163">
    <property type="protein sequence ID" value="AXB48211.1"/>
    <property type="molecule type" value="Genomic_DNA"/>
</dbReference>
<sequence length="430" mass="47481">MAIVECTACRICGNTELLTVLDLGNQTLTGIFPRPGQVVPTAPLELVRCGPGGCGLLQLRHTSDLTLMYGEHYGYRSSVRPFMVNHLHRKVDVLTGMVDLDRGDLVLDIGSNDSTLLQGYRTAGLTRVGVDPTGEKWREYYPADIDLIPDFFSKSSYAEQFGTRQAKIVTSIAMFYDLPDPLGFMADVHDILTDDGVWMIEMSYAVPLLETPVYDAICHEHLEYYFLRQIEWMADRVGLTVATAEITDVNGGSLCVTLVKDPAKHKIDTPQIERIRQYEASLALDTDAPYEAFTRRVEQVRVDVRSFLEESKAAGKLTLGYGASTKGNVILQHCGVTTDDLPCIGEVSTEKHGRLTPGTGIPIVSEEDAKAQRPDQLLVLPWGFRDGFVEREQDYVARGGKLVFPLPSLSEVSAQSRKGAGRDVDFGRAS</sequence>
<dbReference type="OrthoDB" id="9815644at2"/>
<dbReference type="Pfam" id="PF08421">
    <property type="entry name" value="Methyltransf_13"/>
    <property type="match status" value="1"/>
</dbReference>
<feature type="domain" description="C-methyltransferase" evidence="2">
    <location>
        <begin position="249"/>
        <end position="407"/>
    </location>
</feature>
<dbReference type="SUPFAM" id="SSF53335">
    <property type="entry name" value="S-adenosyl-L-methionine-dependent methyltransferases"/>
    <property type="match status" value="1"/>
</dbReference>
<dbReference type="KEGG" id="aab:A4R43_01815"/>
<accession>A0A344LJI7</accession>
<dbReference type="GO" id="GO:0008168">
    <property type="term" value="F:methyltransferase activity"/>
    <property type="evidence" value="ECO:0007669"/>
    <property type="project" value="UniProtKB-KW"/>
</dbReference>
<name>A0A344LJI7_9PSEU</name>
<reference evidence="3 4" key="1">
    <citation type="submission" date="2016-04" db="EMBL/GenBank/DDBJ databases">
        <title>Complete genome sequence and analysis of deep-sea sediment isolate, Amycolatopsis sp. WP1.</title>
        <authorList>
            <person name="Wang H."/>
            <person name="Chen S."/>
            <person name="Wu Q."/>
        </authorList>
    </citation>
    <scope>NUCLEOTIDE SEQUENCE [LARGE SCALE GENOMIC DNA]</scope>
    <source>
        <strain evidence="3 4">WP1</strain>
    </source>
</reference>
<dbReference type="Pfam" id="PF08484">
    <property type="entry name" value="Methyltransf_14"/>
    <property type="match status" value="1"/>
</dbReference>
<evidence type="ECO:0000259" key="1">
    <source>
        <dbReference type="Pfam" id="PF08421"/>
    </source>
</evidence>
<keyword evidence="4" id="KW-1185">Reference proteome</keyword>
<gene>
    <name evidence="3" type="ORF">A4R43_01815</name>
</gene>
<evidence type="ECO:0000313" key="4">
    <source>
        <dbReference type="Proteomes" id="UP000250434"/>
    </source>
</evidence>